<dbReference type="AlphaFoldDB" id="X0UB33"/>
<gene>
    <name evidence="8" type="ORF">S01H1_32417</name>
</gene>
<evidence type="ECO:0000256" key="1">
    <source>
        <dbReference type="ARBA" id="ARBA00004196"/>
    </source>
</evidence>
<comment type="caution">
    <text evidence="8">The sequence shown here is derived from an EMBL/GenBank/DDBJ whole genome shotgun (WGS) entry which is preliminary data.</text>
</comment>
<evidence type="ECO:0000256" key="2">
    <source>
        <dbReference type="ARBA" id="ARBA00022485"/>
    </source>
</evidence>
<keyword evidence="3" id="KW-0479">Metal-binding</keyword>
<keyword evidence="2" id="KW-0004">4Fe-4S</keyword>
<dbReference type="InterPro" id="IPR051555">
    <property type="entry name" value="FDH_Electron_Transfer_Unit"/>
</dbReference>
<dbReference type="GO" id="GO:0045333">
    <property type="term" value="P:cellular respiration"/>
    <property type="evidence" value="ECO:0007669"/>
    <property type="project" value="InterPro"/>
</dbReference>
<dbReference type="PANTHER" id="PTHR43545">
    <property type="entry name" value="FORMATE DEHYDROGENASE, NITRATE-INDUCIBLE, IRON-SULFUR SUBUNIT"/>
    <property type="match status" value="1"/>
</dbReference>
<feature type="non-terminal residue" evidence="8">
    <location>
        <position position="247"/>
    </location>
</feature>
<dbReference type="InterPro" id="IPR019546">
    <property type="entry name" value="TAT_signal_bac_arc"/>
</dbReference>
<dbReference type="EMBL" id="BARS01020069">
    <property type="protein sequence ID" value="GAG03004.1"/>
    <property type="molecule type" value="Genomic_DNA"/>
</dbReference>
<name>X0UB33_9ZZZZ</name>
<dbReference type="SUPFAM" id="SSF54862">
    <property type="entry name" value="4Fe-4S ferredoxins"/>
    <property type="match status" value="1"/>
</dbReference>
<keyword evidence="5" id="KW-0408">Iron</keyword>
<dbReference type="InterPro" id="IPR017896">
    <property type="entry name" value="4Fe4S_Fe-S-bd"/>
</dbReference>
<dbReference type="Pfam" id="PF10518">
    <property type="entry name" value="TAT_signal"/>
    <property type="match status" value="1"/>
</dbReference>
<dbReference type="InterPro" id="IPR006311">
    <property type="entry name" value="TAT_signal"/>
</dbReference>
<proteinExistence type="predicted"/>
<keyword evidence="4" id="KW-0677">Repeat</keyword>
<dbReference type="InterPro" id="IPR014603">
    <property type="entry name" value="Formate_DH_Fe-S_su"/>
</dbReference>
<dbReference type="Gene3D" id="3.30.70.20">
    <property type="match status" value="2"/>
</dbReference>
<dbReference type="PIRSF" id="PIRSF036298">
    <property type="entry name" value="FDH_4Fe4S"/>
    <property type="match status" value="1"/>
</dbReference>
<dbReference type="Pfam" id="PF13247">
    <property type="entry name" value="Fer4_11"/>
    <property type="match status" value="1"/>
</dbReference>
<dbReference type="NCBIfam" id="TIGR01409">
    <property type="entry name" value="TAT_signal_seq"/>
    <property type="match status" value="1"/>
</dbReference>
<accession>X0UB33</accession>
<protein>
    <recommendedName>
        <fullName evidence="7">4Fe-4S ferredoxin-type domain-containing protein</fullName>
    </recommendedName>
</protein>
<dbReference type="GO" id="GO:0030313">
    <property type="term" value="C:cell envelope"/>
    <property type="evidence" value="ECO:0007669"/>
    <property type="project" value="UniProtKB-SubCell"/>
</dbReference>
<evidence type="ECO:0000259" key="7">
    <source>
        <dbReference type="PROSITE" id="PS51379"/>
    </source>
</evidence>
<dbReference type="GO" id="GO:0051539">
    <property type="term" value="F:4 iron, 4 sulfur cluster binding"/>
    <property type="evidence" value="ECO:0007669"/>
    <property type="project" value="UniProtKB-KW"/>
</dbReference>
<evidence type="ECO:0000256" key="5">
    <source>
        <dbReference type="ARBA" id="ARBA00023004"/>
    </source>
</evidence>
<dbReference type="PROSITE" id="PS51318">
    <property type="entry name" value="TAT"/>
    <property type="match status" value="1"/>
</dbReference>
<dbReference type="GO" id="GO:0046872">
    <property type="term" value="F:metal ion binding"/>
    <property type="evidence" value="ECO:0007669"/>
    <property type="project" value="UniProtKB-KW"/>
</dbReference>
<sequence length="247" mass="27854">MSISRRRFLKSMTAAGAAMAVPKVAGAYGEFSGHPDAYGVLHDITLCIGCRLCEKACVEVNQDDLPMPEKPFDDESVFEKRRRTDDETYTVVNRYDVESQQNSPVFRKFQCNHCMEPACMSSCFVDAYSKTPEGAVVYDASVCVGCRYCIVACPFDVPTYEYNDPLEPKVMKCTLCHPRLLEGKLPGCVEACPQESLLFGRREDLIAVARDRIRKRPDRYIDHIYGEHEMGGTNWLYISGVPFEELG</sequence>
<evidence type="ECO:0000256" key="6">
    <source>
        <dbReference type="ARBA" id="ARBA00023014"/>
    </source>
</evidence>
<dbReference type="InterPro" id="IPR017900">
    <property type="entry name" value="4Fe4S_Fe_S_CS"/>
</dbReference>
<dbReference type="PANTHER" id="PTHR43545:SF4">
    <property type="entry name" value="IRON-SULFUR PROTEIN"/>
    <property type="match status" value="1"/>
</dbReference>
<evidence type="ECO:0000256" key="4">
    <source>
        <dbReference type="ARBA" id="ARBA00022737"/>
    </source>
</evidence>
<evidence type="ECO:0000256" key="3">
    <source>
        <dbReference type="ARBA" id="ARBA00022723"/>
    </source>
</evidence>
<keyword evidence="6" id="KW-0411">Iron-sulfur</keyword>
<feature type="domain" description="4Fe-4S ferredoxin-type" evidence="7">
    <location>
        <begin position="38"/>
        <end position="70"/>
    </location>
</feature>
<feature type="domain" description="4Fe-4S ferredoxin-type" evidence="7">
    <location>
        <begin position="134"/>
        <end position="163"/>
    </location>
</feature>
<evidence type="ECO:0000313" key="8">
    <source>
        <dbReference type="EMBL" id="GAG03004.1"/>
    </source>
</evidence>
<organism evidence="8">
    <name type="scientific">marine sediment metagenome</name>
    <dbReference type="NCBI Taxonomy" id="412755"/>
    <lineage>
        <taxon>unclassified sequences</taxon>
        <taxon>metagenomes</taxon>
        <taxon>ecological metagenomes</taxon>
    </lineage>
</organism>
<dbReference type="GO" id="GO:0015944">
    <property type="term" value="P:formate oxidation"/>
    <property type="evidence" value="ECO:0007669"/>
    <property type="project" value="InterPro"/>
</dbReference>
<dbReference type="PROSITE" id="PS00198">
    <property type="entry name" value="4FE4S_FER_1"/>
    <property type="match status" value="1"/>
</dbReference>
<dbReference type="CDD" id="cd10561">
    <property type="entry name" value="HybA_like"/>
    <property type="match status" value="1"/>
</dbReference>
<comment type="subcellular location">
    <subcellularLocation>
        <location evidence="1">Cell envelope</location>
    </subcellularLocation>
</comment>
<dbReference type="PROSITE" id="PS51379">
    <property type="entry name" value="4FE4S_FER_2"/>
    <property type="match status" value="2"/>
</dbReference>
<reference evidence="8" key="1">
    <citation type="journal article" date="2014" name="Front. Microbiol.">
        <title>High frequency of phylogenetically diverse reductive dehalogenase-homologous genes in deep subseafloor sedimentary metagenomes.</title>
        <authorList>
            <person name="Kawai M."/>
            <person name="Futagami T."/>
            <person name="Toyoda A."/>
            <person name="Takaki Y."/>
            <person name="Nishi S."/>
            <person name="Hori S."/>
            <person name="Arai W."/>
            <person name="Tsubouchi T."/>
            <person name="Morono Y."/>
            <person name="Uchiyama I."/>
            <person name="Ito T."/>
            <person name="Fujiyama A."/>
            <person name="Inagaki F."/>
            <person name="Takami H."/>
        </authorList>
    </citation>
    <scope>NUCLEOTIDE SEQUENCE</scope>
    <source>
        <strain evidence="8">Expedition CK06-06</strain>
    </source>
</reference>